<keyword evidence="7" id="KW-1185">Reference proteome</keyword>
<dbReference type="GO" id="GO:0005524">
    <property type="term" value="F:ATP binding"/>
    <property type="evidence" value="ECO:0007669"/>
    <property type="project" value="UniProtKB-KW"/>
</dbReference>
<dbReference type="Pfam" id="PF00005">
    <property type="entry name" value="ABC_tran"/>
    <property type="match status" value="2"/>
</dbReference>
<keyword evidence="2" id="KW-0547">Nucleotide-binding</keyword>
<proteinExistence type="predicted"/>
<dbReference type="InterPro" id="IPR050611">
    <property type="entry name" value="ABCF"/>
</dbReference>
<evidence type="ECO:0000313" key="6">
    <source>
        <dbReference type="EMBL" id="MFC4396896.1"/>
    </source>
</evidence>
<evidence type="ECO:0000256" key="1">
    <source>
        <dbReference type="ARBA" id="ARBA00022737"/>
    </source>
</evidence>
<accession>A0ABV8WNX5</accession>
<dbReference type="SMART" id="SM00382">
    <property type="entry name" value="AAA"/>
    <property type="match status" value="2"/>
</dbReference>
<dbReference type="InterPro" id="IPR027417">
    <property type="entry name" value="P-loop_NTPase"/>
</dbReference>
<evidence type="ECO:0000256" key="3">
    <source>
        <dbReference type="ARBA" id="ARBA00022840"/>
    </source>
</evidence>
<dbReference type="PANTHER" id="PTHR19211:SF6">
    <property type="entry name" value="BLL7188 PROTEIN"/>
    <property type="match status" value="1"/>
</dbReference>
<evidence type="ECO:0000259" key="5">
    <source>
        <dbReference type="PROSITE" id="PS50893"/>
    </source>
</evidence>
<dbReference type="Proteomes" id="UP001595778">
    <property type="component" value="Unassembled WGS sequence"/>
</dbReference>
<dbReference type="InterPro" id="IPR003593">
    <property type="entry name" value="AAA+_ATPase"/>
</dbReference>
<feature type="domain" description="ABC transporter" evidence="5">
    <location>
        <begin position="9"/>
        <end position="241"/>
    </location>
</feature>
<protein>
    <submittedName>
        <fullName evidence="6">ABC-F family ATP-binding cassette domain-containing protein</fullName>
    </submittedName>
</protein>
<reference evidence="7" key="1">
    <citation type="journal article" date="2019" name="Int. J. Syst. Evol. Microbiol.">
        <title>The Global Catalogue of Microorganisms (GCM) 10K type strain sequencing project: providing services to taxonomists for standard genome sequencing and annotation.</title>
        <authorList>
            <consortium name="The Broad Institute Genomics Platform"/>
            <consortium name="The Broad Institute Genome Sequencing Center for Infectious Disease"/>
            <person name="Wu L."/>
            <person name="Ma J."/>
        </authorList>
    </citation>
    <scope>NUCLEOTIDE SEQUENCE [LARGE SCALE GENOMIC DNA]</scope>
    <source>
        <strain evidence="7">PJ61</strain>
    </source>
</reference>
<comment type="caution">
    <text evidence="6">The sequence shown here is derived from an EMBL/GenBank/DDBJ whole genome shotgun (WGS) entry which is preliminary data.</text>
</comment>
<organism evidence="6 7">
    <name type="scientific">Arthrobacter sedimenti</name>
    <dbReference type="NCBI Taxonomy" id="2694931"/>
    <lineage>
        <taxon>Bacteria</taxon>
        <taxon>Bacillati</taxon>
        <taxon>Actinomycetota</taxon>
        <taxon>Actinomycetes</taxon>
        <taxon>Micrococcales</taxon>
        <taxon>Micrococcaceae</taxon>
        <taxon>Arthrobacter</taxon>
    </lineage>
</organism>
<feature type="domain" description="ABC transporter" evidence="5">
    <location>
        <begin position="332"/>
        <end position="541"/>
    </location>
</feature>
<name>A0ABV8WNX5_9MICC</name>
<sequence length="544" mass="57991">MPTSHTPSVVLTDVHFQWPDGSPALSGISGSFGPGKTGLVGTNGSGKSTLLRLIAGTFAPTAGTISTGGDVGYLPQTLTLRRDATLMELLGIKDKVTALRAIESGDAAVEHFDVLGDDWDIEARAGEALQDIGLSGAGLDRSVGELSGGEAMLAAISGLRIRRTPITLLDEPTNNLDRDARSALGRMLGDWPGSLLVVSHDLALLELMDETAELFEGGLTVFGGPYSEWRDYLDEQQAAAVQATRSAEQQVKKEKRQKQEADTKLASRARTGQKSYENKKGSKILMNQRASDAQVAAGKMRSGMDSRVQAAQDALDAAASRVREEERISVDLPDPQVPRSRRIAELWGTDRSYVVQGPERVAIIGPNGAGKTTLLERLAGCLPCTDGEAGGSLLTDRAGYLRQRLDGLREEATTLENVQDAAAAVPSGDIRNRLARFLLRGDSVNRPVRTLSGGERFRVSLATLLFADPPAQVLILDEPTNNLDIRSVDQLVEALAAYRGAVIVVSHDDAFLDRLDLDLILSLDRGGSLTQLASLPGTSLPGGE</sequence>
<keyword evidence="3 6" id="KW-0067">ATP-binding</keyword>
<dbReference type="EMBL" id="JBHSDQ010000004">
    <property type="protein sequence ID" value="MFC4396896.1"/>
    <property type="molecule type" value="Genomic_DNA"/>
</dbReference>
<keyword evidence="1" id="KW-0677">Repeat</keyword>
<feature type="region of interest" description="Disordered" evidence="4">
    <location>
        <begin position="250"/>
        <end position="277"/>
    </location>
</feature>
<evidence type="ECO:0000313" key="7">
    <source>
        <dbReference type="Proteomes" id="UP001595778"/>
    </source>
</evidence>
<dbReference type="PROSITE" id="PS50893">
    <property type="entry name" value="ABC_TRANSPORTER_2"/>
    <property type="match status" value="2"/>
</dbReference>
<evidence type="ECO:0000256" key="2">
    <source>
        <dbReference type="ARBA" id="ARBA00022741"/>
    </source>
</evidence>
<dbReference type="Gene3D" id="3.40.50.300">
    <property type="entry name" value="P-loop containing nucleotide triphosphate hydrolases"/>
    <property type="match status" value="2"/>
</dbReference>
<gene>
    <name evidence="6" type="ORF">ACFO0G_12415</name>
</gene>
<dbReference type="InterPro" id="IPR003439">
    <property type="entry name" value="ABC_transporter-like_ATP-bd"/>
</dbReference>
<dbReference type="SUPFAM" id="SSF52540">
    <property type="entry name" value="P-loop containing nucleoside triphosphate hydrolases"/>
    <property type="match status" value="2"/>
</dbReference>
<dbReference type="RefSeq" id="WP_376977899.1">
    <property type="nucleotide sequence ID" value="NZ_JBHSDQ010000004.1"/>
</dbReference>
<dbReference type="PANTHER" id="PTHR19211">
    <property type="entry name" value="ATP-BINDING TRANSPORT PROTEIN-RELATED"/>
    <property type="match status" value="1"/>
</dbReference>
<evidence type="ECO:0000256" key="4">
    <source>
        <dbReference type="SAM" id="MobiDB-lite"/>
    </source>
</evidence>